<keyword evidence="1" id="KW-0812">Transmembrane</keyword>
<evidence type="ECO:0000313" key="2">
    <source>
        <dbReference type="EMBL" id="CAE7863370.1"/>
    </source>
</evidence>
<dbReference type="OrthoDB" id="5984008at2759"/>
<dbReference type="Proteomes" id="UP000601435">
    <property type="component" value="Unassembled WGS sequence"/>
</dbReference>
<comment type="caution">
    <text evidence="2">The sequence shown here is derived from an EMBL/GenBank/DDBJ whole genome shotgun (WGS) entry which is preliminary data.</text>
</comment>
<organism evidence="2 3">
    <name type="scientific">Symbiodinium necroappetens</name>
    <dbReference type="NCBI Taxonomy" id="1628268"/>
    <lineage>
        <taxon>Eukaryota</taxon>
        <taxon>Sar</taxon>
        <taxon>Alveolata</taxon>
        <taxon>Dinophyceae</taxon>
        <taxon>Suessiales</taxon>
        <taxon>Symbiodiniaceae</taxon>
        <taxon>Symbiodinium</taxon>
    </lineage>
</organism>
<feature type="transmembrane region" description="Helical" evidence="1">
    <location>
        <begin position="278"/>
        <end position="297"/>
    </location>
</feature>
<feature type="non-terminal residue" evidence="2">
    <location>
        <position position="581"/>
    </location>
</feature>
<evidence type="ECO:0000256" key="1">
    <source>
        <dbReference type="SAM" id="Phobius"/>
    </source>
</evidence>
<keyword evidence="1" id="KW-0472">Membrane</keyword>
<feature type="transmembrane region" description="Helical" evidence="1">
    <location>
        <begin position="529"/>
        <end position="553"/>
    </location>
</feature>
<dbReference type="SUPFAM" id="SSF53850">
    <property type="entry name" value="Periplasmic binding protein-like II"/>
    <property type="match status" value="1"/>
</dbReference>
<keyword evidence="3" id="KW-1185">Reference proteome</keyword>
<sequence length="581" mass="64234">NVNGYNAVVWALRSNDINEPKGTNGCQVYNSAECDKYPLSCKQPWCYVDIEACKVNQQKCQEAHLRLGAGAPWLPRIVVSGPAMRAGSEVEDPMWLWVSVAIFCEEFSYETCGALGSYNEETRFEKWMANLEVQAAVDPSKIYPNEMLQELINKSFTEFDFLNSTKRATTSQTGASIPILNPTDQSYWETQAGSNCSQDESGCFVCNSGYSKCVHDVAVGKFDLCIADLWITPCRSAIAQFLPPVRFDMFYLVQAAKPRTEVTPGAIMERPFKPFTPWAWAAIGIFILLSALCFLAGRHLELVNQSPPAALHRRYTHDLLDLIGGQRSFGSSSRASCKVAGWGFAWGMLVLTSTYTANLTDILALERKQVTSLQRLEDAKDMSICVDEEALSYFSQTYHTVLENVTWRPVGTSKEIPQLLHEEKCSAAVMYQEAIDRMHAGEFAGSGRPSDYDCKIRKVPSEEVLLTFAVGFPVAPPLAHGLSWALTSVLEEGTAAKAEIQHRASMRASFVSKCGVEEESEKRLDWPEVLGALIDAFIIVILGALIFGLAALLRGQCCRRVSQPTPAEPPVDPGQPPHPIE</sequence>
<dbReference type="InterPro" id="IPR015683">
    <property type="entry name" value="Ionotropic_Glu_rcpt"/>
</dbReference>
<protein>
    <submittedName>
        <fullName evidence="2">GLR3.2 protein</fullName>
    </submittedName>
</protein>
<accession>A0A813ABM2</accession>
<name>A0A813ABM2_9DINO</name>
<evidence type="ECO:0000313" key="3">
    <source>
        <dbReference type="Proteomes" id="UP000601435"/>
    </source>
</evidence>
<gene>
    <name evidence="2" type="primary">GLR3.2</name>
    <name evidence="2" type="ORF">SNEC2469_LOCUS27438</name>
</gene>
<dbReference type="AlphaFoldDB" id="A0A813ABM2"/>
<reference evidence="2" key="1">
    <citation type="submission" date="2021-02" db="EMBL/GenBank/DDBJ databases">
        <authorList>
            <person name="Dougan E. K."/>
            <person name="Rhodes N."/>
            <person name="Thang M."/>
            <person name="Chan C."/>
        </authorList>
    </citation>
    <scope>NUCLEOTIDE SEQUENCE</scope>
</reference>
<feature type="transmembrane region" description="Helical" evidence="1">
    <location>
        <begin position="464"/>
        <end position="486"/>
    </location>
</feature>
<keyword evidence="1" id="KW-1133">Transmembrane helix</keyword>
<proteinExistence type="predicted"/>
<dbReference type="PANTHER" id="PTHR18966">
    <property type="entry name" value="IONOTROPIC GLUTAMATE RECEPTOR"/>
    <property type="match status" value="1"/>
</dbReference>
<dbReference type="Gene3D" id="1.10.287.70">
    <property type="match status" value="1"/>
</dbReference>
<dbReference type="EMBL" id="CAJNJA010057785">
    <property type="protein sequence ID" value="CAE7863370.1"/>
    <property type="molecule type" value="Genomic_DNA"/>
</dbReference>